<dbReference type="RefSeq" id="WP_344701231.1">
    <property type="nucleotide sequence ID" value="NZ_BAABCK010000013.1"/>
</dbReference>
<gene>
    <name evidence="2 5" type="primary">bshC</name>
    <name evidence="5" type="ORF">GCM10022378_05760</name>
</gene>
<evidence type="ECO:0000256" key="2">
    <source>
        <dbReference type="HAMAP-Rule" id="MF_01867"/>
    </source>
</evidence>
<evidence type="ECO:0000259" key="3">
    <source>
        <dbReference type="Pfam" id="PF10079"/>
    </source>
</evidence>
<dbReference type="HAMAP" id="MF_01867">
    <property type="entry name" value="BshC"/>
    <property type="match status" value="1"/>
</dbReference>
<dbReference type="EMBL" id="BAABCK010000013">
    <property type="protein sequence ID" value="GAA3718366.1"/>
    <property type="molecule type" value="Genomic_DNA"/>
</dbReference>
<dbReference type="Pfam" id="PF10079">
    <property type="entry name" value="Rossmann-like_BshC"/>
    <property type="match status" value="1"/>
</dbReference>
<dbReference type="Proteomes" id="UP001500920">
    <property type="component" value="Unassembled WGS sequence"/>
</dbReference>
<dbReference type="PIRSF" id="PIRSF012535">
    <property type="entry name" value="UCP012535"/>
    <property type="match status" value="1"/>
</dbReference>
<comment type="caution">
    <text evidence="5">The sequence shown here is derived from an EMBL/GenBank/DDBJ whole genome shotgun (WGS) entry which is preliminary data.</text>
</comment>
<dbReference type="InterPro" id="IPR055399">
    <property type="entry name" value="CC_BshC"/>
</dbReference>
<name>A0ABP7EFC7_9STAP</name>
<feature type="domain" description="Bacillithiol biosynthesis BshC C-terminal coiled-coil" evidence="4">
    <location>
        <begin position="384"/>
        <end position="514"/>
    </location>
</feature>
<evidence type="ECO:0000256" key="1">
    <source>
        <dbReference type="ARBA" id="ARBA00022598"/>
    </source>
</evidence>
<accession>A0ABP7EFC7</accession>
<organism evidence="5 6">
    <name type="scientific">Salinicoccus jeotgali</name>
    <dbReference type="NCBI Taxonomy" id="381634"/>
    <lineage>
        <taxon>Bacteria</taxon>
        <taxon>Bacillati</taxon>
        <taxon>Bacillota</taxon>
        <taxon>Bacilli</taxon>
        <taxon>Bacillales</taxon>
        <taxon>Staphylococcaceae</taxon>
        <taxon>Salinicoccus</taxon>
    </lineage>
</organism>
<feature type="domain" description="Bacillithiol biosynthesis BshC N-terminal Rossmann-like" evidence="3">
    <location>
        <begin position="1"/>
        <end position="375"/>
    </location>
</feature>
<comment type="function">
    <text evidence="2">Involved in bacillithiol (BSH) biosynthesis. May catalyze the last step of the pathway, the addition of cysteine to glucosamine malate (GlcN-Mal) to generate BSH.</text>
</comment>
<reference evidence="6" key="1">
    <citation type="journal article" date="2019" name="Int. J. Syst. Evol. Microbiol.">
        <title>The Global Catalogue of Microorganisms (GCM) 10K type strain sequencing project: providing services to taxonomists for standard genome sequencing and annotation.</title>
        <authorList>
            <consortium name="The Broad Institute Genomics Platform"/>
            <consortium name="The Broad Institute Genome Sequencing Center for Infectious Disease"/>
            <person name="Wu L."/>
            <person name="Ma J."/>
        </authorList>
    </citation>
    <scope>NUCLEOTIDE SEQUENCE [LARGE SCALE GENOMIC DNA]</scope>
    <source>
        <strain evidence="6">JCM 16981</strain>
    </source>
</reference>
<evidence type="ECO:0000313" key="6">
    <source>
        <dbReference type="Proteomes" id="UP001500920"/>
    </source>
</evidence>
<evidence type="ECO:0000259" key="4">
    <source>
        <dbReference type="Pfam" id="PF24850"/>
    </source>
</evidence>
<comment type="similarity">
    <text evidence="2">Belongs to the BshC family.</text>
</comment>
<keyword evidence="1 2" id="KW-0436">Ligase</keyword>
<dbReference type="Pfam" id="PF24850">
    <property type="entry name" value="CC_BshC"/>
    <property type="match status" value="1"/>
</dbReference>
<protein>
    <recommendedName>
        <fullName evidence="2">Putative cysteine ligase BshC</fullName>
        <ecNumber evidence="2">6.-.-.-</ecNumber>
    </recommendedName>
</protein>
<sequence>MEIECLNYTQDDFTHRFAGGDGQTLSFYQNLTYDEKSIKKVMDRPSHPHTGKLADIMAEGMAPYGLSDKQEDNLRRLREGARVIVGGQQAGLFMGPSMIMHKMLTLLVLVEEVKKNYNYQAVPVFWIAGEDHDFEEVNHTHIYDRTHRRRRKISYKPNLTVPMSLGFYRYDQSAMKDTLDRIVEECGDSGYLKEKKSEIETMIEQNEYWTELFHALVHDVFADAGLLIFNSHDEAVRKLEAPMFKKMIENHEAIDAAFRQGQREFIEAHDLSPTIDTETNVHLFTGSRTTRTLLDQQDGSYLADKGTLSKDALLEYLEQDPASFSNNVVTRPLMQEMLFNTLIFTGGGAEVKYWGELHKVFEVMDIDMPIVLKRMEIIHEDMRLNKLLDKYGIKVSENLATDSETKKQNLIESATDTTFFDEVDSIADHLDTDYSRLKDKEGREAHRDLIEANLKVHKKQLSYLKRRYQLEVKRTLRKELNDLEEISERLMPGGSLQERIYHPWMFPIYLEVGRLAYTTQLTIIKGI</sequence>
<dbReference type="InterPro" id="IPR011199">
    <property type="entry name" value="Bacillithiol_biosynth_BshC"/>
</dbReference>
<dbReference type="EC" id="6.-.-.-" evidence="2"/>
<keyword evidence="6" id="KW-1185">Reference proteome</keyword>
<dbReference type="NCBIfam" id="TIGR03998">
    <property type="entry name" value="thiol_BshC"/>
    <property type="match status" value="1"/>
</dbReference>
<proteinExistence type="inferred from homology"/>
<evidence type="ECO:0000313" key="5">
    <source>
        <dbReference type="EMBL" id="GAA3718366.1"/>
    </source>
</evidence>
<dbReference type="InterPro" id="IPR055398">
    <property type="entry name" value="Rossmann-like_BshC"/>
</dbReference>